<gene>
    <name evidence="2" type="ORF">GCM10007966_03340</name>
</gene>
<dbReference type="Pfam" id="PF01863">
    <property type="entry name" value="YgjP-like"/>
    <property type="match status" value="1"/>
</dbReference>
<dbReference type="AlphaFoldDB" id="A0A917N8J3"/>
<dbReference type="EMBL" id="BMOB01000001">
    <property type="protein sequence ID" value="GGI77978.1"/>
    <property type="molecule type" value="Genomic_DNA"/>
</dbReference>
<keyword evidence="2" id="KW-0645">Protease</keyword>
<proteinExistence type="predicted"/>
<dbReference type="PANTHER" id="PTHR30399">
    <property type="entry name" value="UNCHARACTERIZED PROTEIN YGJP"/>
    <property type="match status" value="1"/>
</dbReference>
<evidence type="ECO:0000259" key="1">
    <source>
        <dbReference type="Pfam" id="PF01863"/>
    </source>
</evidence>
<reference evidence="2" key="2">
    <citation type="submission" date="2020-09" db="EMBL/GenBank/DDBJ databases">
        <authorList>
            <person name="Sun Q."/>
            <person name="Ohkuma M."/>
        </authorList>
    </citation>
    <scope>NUCLEOTIDE SEQUENCE</scope>
    <source>
        <strain evidence="2">JCM 13919</strain>
    </source>
</reference>
<comment type="caution">
    <text evidence="2">The sequence shown here is derived from an EMBL/GenBank/DDBJ whole genome shotgun (WGS) entry which is preliminary data.</text>
</comment>
<organism evidence="2 3">
    <name type="scientific">Legionella impletisoli</name>
    <dbReference type="NCBI Taxonomy" id="343510"/>
    <lineage>
        <taxon>Bacteria</taxon>
        <taxon>Pseudomonadati</taxon>
        <taxon>Pseudomonadota</taxon>
        <taxon>Gammaproteobacteria</taxon>
        <taxon>Legionellales</taxon>
        <taxon>Legionellaceae</taxon>
        <taxon>Legionella</taxon>
    </lineage>
</organism>
<name>A0A917N8J3_9GAMM</name>
<dbReference type="Gene3D" id="3.30.2010.10">
    <property type="entry name" value="Metalloproteases ('zincins'), catalytic domain"/>
    <property type="match status" value="1"/>
</dbReference>
<dbReference type="InterPro" id="IPR053136">
    <property type="entry name" value="UTP_pyrophosphatase-like"/>
</dbReference>
<dbReference type="InterPro" id="IPR002725">
    <property type="entry name" value="YgjP-like_metallopeptidase"/>
</dbReference>
<dbReference type="PANTHER" id="PTHR30399:SF1">
    <property type="entry name" value="UTP PYROPHOSPHATASE"/>
    <property type="match status" value="1"/>
</dbReference>
<keyword evidence="3" id="KW-1185">Reference proteome</keyword>
<reference evidence="2" key="1">
    <citation type="journal article" date="2014" name="Int. J. Syst. Evol. Microbiol.">
        <title>Complete genome sequence of Corynebacterium casei LMG S-19264T (=DSM 44701T), isolated from a smear-ripened cheese.</title>
        <authorList>
            <consortium name="US DOE Joint Genome Institute (JGI-PGF)"/>
            <person name="Walter F."/>
            <person name="Albersmeier A."/>
            <person name="Kalinowski J."/>
            <person name="Ruckert C."/>
        </authorList>
    </citation>
    <scope>NUCLEOTIDE SEQUENCE</scope>
    <source>
        <strain evidence="2">JCM 13919</strain>
    </source>
</reference>
<dbReference type="OrthoDB" id="9811177at2"/>
<dbReference type="GO" id="GO:0008237">
    <property type="term" value="F:metallopeptidase activity"/>
    <property type="evidence" value="ECO:0007669"/>
    <property type="project" value="UniProtKB-KW"/>
</dbReference>
<keyword evidence="2" id="KW-0378">Hydrolase</keyword>
<keyword evidence="2" id="KW-0482">Metalloprotease</keyword>
<dbReference type="Proteomes" id="UP000630149">
    <property type="component" value="Unassembled WGS sequence"/>
</dbReference>
<evidence type="ECO:0000313" key="2">
    <source>
        <dbReference type="EMBL" id="GGI77978.1"/>
    </source>
</evidence>
<protein>
    <submittedName>
        <fullName evidence="2">Zinc metalloprotease</fullName>
    </submittedName>
</protein>
<accession>A0A917N8J3</accession>
<dbReference type="RefSeq" id="WP_131775566.1">
    <property type="nucleotide sequence ID" value="NZ_BMOB01000001.1"/>
</dbReference>
<sequence length="226" mass="26623">MLLQLNDISVEIIRKPIKHIYIRIDSNGFVKLSAPIGCTEHYIKRFVSSRQDWIRKHTRALKSRSEAPSFMYVSGEHHLYLGNSYPISIQSAMGKNKIILSPPLLHFFVKENTTKATMEKMINAWYRSELKKILPTLIAKWEPILGVKVKEWGIKRMKTRWGTCNPHAERIWLNLSLIKKPIRCLEYVVVHEMVHLLEASHNKRFYALMDQFLPEWQSIRRELKST</sequence>
<evidence type="ECO:0000313" key="3">
    <source>
        <dbReference type="Proteomes" id="UP000630149"/>
    </source>
</evidence>
<dbReference type="CDD" id="cd07344">
    <property type="entry name" value="M48_yhfN_like"/>
    <property type="match status" value="1"/>
</dbReference>
<feature type="domain" description="YgjP-like metallopeptidase" evidence="1">
    <location>
        <begin position="18"/>
        <end position="225"/>
    </location>
</feature>